<keyword evidence="3 6" id="KW-0812">Transmembrane</keyword>
<dbReference type="InterPro" id="IPR037185">
    <property type="entry name" value="EmrE-like"/>
</dbReference>
<proteinExistence type="inferred from homology"/>
<organism evidence="8 9">
    <name type="scientific">Phreatobacter cathodiphilus</name>
    <dbReference type="NCBI Taxonomy" id="1868589"/>
    <lineage>
        <taxon>Bacteria</taxon>
        <taxon>Pseudomonadati</taxon>
        <taxon>Pseudomonadota</taxon>
        <taxon>Alphaproteobacteria</taxon>
        <taxon>Hyphomicrobiales</taxon>
        <taxon>Phreatobacteraceae</taxon>
        <taxon>Phreatobacter</taxon>
    </lineage>
</organism>
<evidence type="ECO:0000256" key="3">
    <source>
        <dbReference type="ARBA" id="ARBA00022692"/>
    </source>
</evidence>
<sequence length="311" mass="32521">MTPLASPAVESGANRRGIIAMCTAMACFMTNDTLVKLVAADLPSGEIIAIRGGFATIMVFAWLVAAGHLNAIGKVTSPLVAARAGLEAVVAFLFITAIASIPIADITAIFLITPLLITALSGPLLKEQVGWRRWSAVAAGFLGMLLVVKPGGAGFVAGSATAMALASVVFCAVRDMVTRFIDPRIPTIVITLTTCVTVAAFGAAMIPFQSWVPPSPTHLGLLLAAATVVVVGNHAMILAFRGVEVSLVSPFRYSVMVWAIVSGITVFGEWPDATSWVGIALIVGAGLYTLHRERVRLRVRSSKVEAQATLP</sequence>
<comment type="similarity">
    <text evidence="2">Belongs to the drug/metabolite transporter (DMT) superfamily. 10 TMS drug/metabolite exporter (DME) (TC 2.A.7.3) family.</text>
</comment>
<feature type="domain" description="EamA" evidence="7">
    <location>
        <begin position="16"/>
        <end position="148"/>
    </location>
</feature>
<feature type="transmembrane region" description="Helical" evidence="6">
    <location>
        <begin position="218"/>
        <end position="239"/>
    </location>
</feature>
<evidence type="ECO:0000256" key="2">
    <source>
        <dbReference type="ARBA" id="ARBA00009853"/>
    </source>
</evidence>
<feature type="transmembrane region" description="Helical" evidence="6">
    <location>
        <begin position="185"/>
        <end position="206"/>
    </location>
</feature>
<dbReference type="GO" id="GO:0016020">
    <property type="term" value="C:membrane"/>
    <property type="evidence" value="ECO:0007669"/>
    <property type="project" value="UniProtKB-SubCell"/>
</dbReference>
<dbReference type="SUPFAM" id="SSF103481">
    <property type="entry name" value="Multidrug resistance efflux transporter EmrE"/>
    <property type="match status" value="2"/>
</dbReference>
<name>A0A2S0N8K3_9HYPH</name>
<evidence type="ECO:0000259" key="7">
    <source>
        <dbReference type="Pfam" id="PF00892"/>
    </source>
</evidence>
<evidence type="ECO:0000313" key="9">
    <source>
        <dbReference type="Proteomes" id="UP000237889"/>
    </source>
</evidence>
<dbReference type="AlphaFoldDB" id="A0A2S0N8K3"/>
<keyword evidence="9" id="KW-1185">Reference proteome</keyword>
<feature type="transmembrane region" description="Helical" evidence="6">
    <location>
        <begin position="89"/>
        <end position="117"/>
    </location>
</feature>
<evidence type="ECO:0000256" key="1">
    <source>
        <dbReference type="ARBA" id="ARBA00004141"/>
    </source>
</evidence>
<protein>
    <submittedName>
        <fullName evidence="8">EamA family transporter</fullName>
    </submittedName>
</protein>
<feature type="transmembrane region" description="Helical" evidence="6">
    <location>
        <begin position="154"/>
        <end position="173"/>
    </location>
</feature>
<comment type="subcellular location">
    <subcellularLocation>
        <location evidence="1">Membrane</location>
        <topology evidence="1">Multi-pass membrane protein</topology>
    </subcellularLocation>
</comment>
<dbReference type="KEGG" id="phr:C6569_03865"/>
<dbReference type="OrthoDB" id="7818056at2"/>
<feature type="transmembrane region" description="Helical" evidence="6">
    <location>
        <begin position="47"/>
        <end position="69"/>
    </location>
</feature>
<evidence type="ECO:0000256" key="4">
    <source>
        <dbReference type="ARBA" id="ARBA00022989"/>
    </source>
</evidence>
<evidence type="ECO:0000256" key="6">
    <source>
        <dbReference type="SAM" id="Phobius"/>
    </source>
</evidence>
<dbReference type="EMBL" id="CP027668">
    <property type="protein sequence ID" value="AVO44271.1"/>
    <property type="molecule type" value="Genomic_DNA"/>
</dbReference>
<feature type="transmembrane region" description="Helical" evidence="6">
    <location>
        <begin position="251"/>
        <end position="267"/>
    </location>
</feature>
<feature type="domain" description="EamA" evidence="7">
    <location>
        <begin position="162"/>
        <end position="285"/>
    </location>
</feature>
<dbReference type="InterPro" id="IPR000620">
    <property type="entry name" value="EamA_dom"/>
</dbReference>
<dbReference type="PANTHER" id="PTHR22911:SF6">
    <property type="entry name" value="SOLUTE CARRIER FAMILY 35 MEMBER G1"/>
    <property type="match status" value="1"/>
</dbReference>
<dbReference type="PANTHER" id="PTHR22911">
    <property type="entry name" value="ACYL-MALONYL CONDENSING ENZYME-RELATED"/>
    <property type="match status" value="1"/>
</dbReference>
<gene>
    <name evidence="8" type="ORF">C6569_03865</name>
</gene>
<dbReference type="Pfam" id="PF00892">
    <property type="entry name" value="EamA"/>
    <property type="match status" value="2"/>
</dbReference>
<reference evidence="8 9" key="1">
    <citation type="submission" date="2018-03" db="EMBL/GenBank/DDBJ databases">
        <title>Genome sequencing of Phreatobacter sp.</title>
        <authorList>
            <person name="Kim S.-J."/>
            <person name="Heo J."/>
            <person name="Kwon S.-W."/>
        </authorList>
    </citation>
    <scope>NUCLEOTIDE SEQUENCE [LARGE SCALE GENOMIC DNA]</scope>
    <source>
        <strain evidence="8 9">S-12</strain>
    </source>
</reference>
<keyword evidence="5 6" id="KW-0472">Membrane</keyword>
<accession>A0A2S0N8K3</accession>
<dbReference type="RefSeq" id="WP_106747601.1">
    <property type="nucleotide sequence ID" value="NZ_CP027668.1"/>
</dbReference>
<dbReference type="Proteomes" id="UP000237889">
    <property type="component" value="Chromosome"/>
</dbReference>
<evidence type="ECO:0000313" key="8">
    <source>
        <dbReference type="EMBL" id="AVO44271.1"/>
    </source>
</evidence>
<keyword evidence="4 6" id="KW-1133">Transmembrane helix</keyword>
<evidence type="ECO:0000256" key="5">
    <source>
        <dbReference type="ARBA" id="ARBA00023136"/>
    </source>
</evidence>
<feature type="transmembrane region" description="Helical" evidence="6">
    <location>
        <begin position="273"/>
        <end position="290"/>
    </location>
</feature>